<dbReference type="InterPro" id="IPR035439">
    <property type="entry name" value="UPF0145_dom_sf"/>
</dbReference>
<keyword evidence="1" id="KW-1133">Transmembrane helix</keyword>
<dbReference type="SUPFAM" id="SSF117782">
    <property type="entry name" value="YbjQ-like"/>
    <property type="match status" value="1"/>
</dbReference>
<dbReference type="OrthoDB" id="7366840at2"/>
<protein>
    <submittedName>
        <fullName evidence="2">Uncharacterized protein</fullName>
    </submittedName>
</protein>
<feature type="transmembrane region" description="Helical" evidence="1">
    <location>
        <begin position="149"/>
        <end position="169"/>
    </location>
</feature>
<dbReference type="AlphaFoldDB" id="T0IV73"/>
<evidence type="ECO:0000313" key="2">
    <source>
        <dbReference type="EMBL" id="EQB15745.1"/>
    </source>
</evidence>
<gene>
    <name evidence="2" type="ORF">RLDS_10750</name>
</gene>
<evidence type="ECO:0000256" key="1">
    <source>
        <dbReference type="SAM" id="Phobius"/>
    </source>
</evidence>
<dbReference type="EMBL" id="ATDP01000082">
    <property type="protein sequence ID" value="EQB15745.1"/>
    <property type="molecule type" value="Genomic_DNA"/>
</dbReference>
<dbReference type="Proteomes" id="UP000015531">
    <property type="component" value="Unassembled WGS sequence"/>
</dbReference>
<keyword evidence="1" id="KW-0812">Transmembrane</keyword>
<proteinExistence type="predicted"/>
<organism evidence="2 3">
    <name type="scientific">Sphingobium lactosutens DS20</name>
    <dbReference type="NCBI Taxonomy" id="1331060"/>
    <lineage>
        <taxon>Bacteria</taxon>
        <taxon>Pseudomonadati</taxon>
        <taxon>Pseudomonadota</taxon>
        <taxon>Alphaproteobacteria</taxon>
        <taxon>Sphingomonadales</taxon>
        <taxon>Sphingomonadaceae</taxon>
        <taxon>Sphingobium</taxon>
    </lineage>
</organism>
<evidence type="ECO:0000313" key="3">
    <source>
        <dbReference type="Proteomes" id="UP000015531"/>
    </source>
</evidence>
<sequence>MKLEDIEIIVGKPTFEFTPIRALEVKCEASNALMPAPTIEEANGRLRALAAKVGANAVVDVTYDSGISFTSWKSLKARGMAVTRVSDEVTCDVCAETIKRAATKCRYCGADRQTAMLPPTPEVPDETPPSPATMSSVHMEPLKDNNNPAIIIGLIVFAFVLLSLFLSAASG</sequence>
<keyword evidence="1" id="KW-0472">Membrane</keyword>
<dbReference type="RefSeq" id="WP_021225874.1">
    <property type="nucleotide sequence ID" value="NZ_ATDP01000082.1"/>
</dbReference>
<accession>T0IV73</accession>
<comment type="caution">
    <text evidence="2">The sequence shown here is derived from an EMBL/GenBank/DDBJ whole genome shotgun (WGS) entry which is preliminary data.</text>
</comment>
<keyword evidence="3" id="KW-1185">Reference proteome</keyword>
<dbReference type="PATRIC" id="fig|1331060.3.peg.2055"/>
<reference evidence="2 3" key="1">
    <citation type="journal article" date="2013" name="Genome Announc.">
        <title>Draft Genome Sequence of Sphingobium lactosutens Strain DS20T, Isolated from a Hexachlorocyclohexane Dumpsite.</title>
        <authorList>
            <person name="Kumar R."/>
            <person name="Dwivedi V."/>
            <person name="Negi V."/>
            <person name="Khurana J.P."/>
            <person name="Lal R."/>
        </authorList>
    </citation>
    <scope>NUCLEOTIDE SEQUENCE [LARGE SCALE GENOMIC DNA]</scope>
    <source>
        <strain evidence="2 3">DS20</strain>
    </source>
</reference>
<name>T0IV73_9SPHN</name>